<dbReference type="Proteomes" id="UP001469553">
    <property type="component" value="Unassembled WGS sequence"/>
</dbReference>
<organism evidence="1 2">
    <name type="scientific">Ameca splendens</name>
    <dbReference type="NCBI Taxonomy" id="208324"/>
    <lineage>
        <taxon>Eukaryota</taxon>
        <taxon>Metazoa</taxon>
        <taxon>Chordata</taxon>
        <taxon>Craniata</taxon>
        <taxon>Vertebrata</taxon>
        <taxon>Euteleostomi</taxon>
        <taxon>Actinopterygii</taxon>
        <taxon>Neopterygii</taxon>
        <taxon>Teleostei</taxon>
        <taxon>Neoteleostei</taxon>
        <taxon>Acanthomorphata</taxon>
        <taxon>Ovalentaria</taxon>
        <taxon>Atherinomorphae</taxon>
        <taxon>Cyprinodontiformes</taxon>
        <taxon>Goodeidae</taxon>
        <taxon>Ameca</taxon>
    </lineage>
</organism>
<protein>
    <submittedName>
        <fullName evidence="1">Uncharacterized protein</fullName>
    </submittedName>
</protein>
<reference evidence="1 2" key="1">
    <citation type="submission" date="2021-06" db="EMBL/GenBank/DDBJ databases">
        <authorList>
            <person name="Palmer J.M."/>
        </authorList>
    </citation>
    <scope>NUCLEOTIDE SEQUENCE [LARGE SCALE GENOMIC DNA]</scope>
    <source>
        <strain evidence="1 2">AS_MEX2019</strain>
        <tissue evidence="1">Muscle</tissue>
    </source>
</reference>
<keyword evidence="2" id="KW-1185">Reference proteome</keyword>
<dbReference type="EMBL" id="JAHRIP010049087">
    <property type="protein sequence ID" value="MEQ2300196.1"/>
    <property type="molecule type" value="Genomic_DNA"/>
</dbReference>
<gene>
    <name evidence="1" type="ORF">AMECASPLE_022841</name>
</gene>
<evidence type="ECO:0000313" key="1">
    <source>
        <dbReference type="EMBL" id="MEQ2300196.1"/>
    </source>
</evidence>
<proteinExistence type="predicted"/>
<evidence type="ECO:0000313" key="2">
    <source>
        <dbReference type="Proteomes" id="UP001469553"/>
    </source>
</evidence>
<accession>A0ABV0Z3L3</accession>
<comment type="caution">
    <text evidence="1">The sequence shown here is derived from an EMBL/GenBank/DDBJ whole genome shotgun (WGS) entry which is preliminary data.</text>
</comment>
<sequence>MSKESRGQEIEVHNSVSQLTFLFSATIRGSVRSMIASLRRRLALSRIKEESWYAGEVKCHPCTAGDEAQVDGWISQEEWADRRERICCIVCRAQTNKAAQKSCAGAACPIMTIIH</sequence>
<name>A0ABV0Z3L3_9TELE</name>